<dbReference type="GO" id="GO:0005739">
    <property type="term" value="C:mitochondrion"/>
    <property type="evidence" value="ECO:0007669"/>
    <property type="project" value="TreeGrafter"/>
</dbReference>
<evidence type="ECO:0000259" key="6">
    <source>
        <dbReference type="Pfam" id="PF21366"/>
    </source>
</evidence>
<evidence type="ECO:0000256" key="1">
    <source>
        <dbReference type="ARBA" id="ARBA00022723"/>
    </source>
</evidence>
<dbReference type="GO" id="GO:0006915">
    <property type="term" value="P:apoptotic process"/>
    <property type="evidence" value="ECO:0007669"/>
    <property type="project" value="InterPro"/>
</dbReference>
<evidence type="ECO:0000313" key="7">
    <source>
        <dbReference type="EMBL" id="KAH0511588.1"/>
    </source>
</evidence>
<accession>A0A8J6GIZ8</accession>
<feature type="domain" description="TRAFD1/XAF1 zinc finger" evidence="6">
    <location>
        <begin position="182"/>
        <end position="223"/>
    </location>
</feature>
<organism evidence="7 8">
    <name type="scientific">Microtus ochrogaster</name>
    <name type="common">Prairie vole</name>
    <dbReference type="NCBI Taxonomy" id="79684"/>
    <lineage>
        <taxon>Eukaryota</taxon>
        <taxon>Metazoa</taxon>
        <taxon>Chordata</taxon>
        <taxon>Craniata</taxon>
        <taxon>Vertebrata</taxon>
        <taxon>Euteleostomi</taxon>
        <taxon>Mammalia</taxon>
        <taxon>Eutheria</taxon>
        <taxon>Euarchontoglires</taxon>
        <taxon>Glires</taxon>
        <taxon>Rodentia</taxon>
        <taxon>Myomorpha</taxon>
        <taxon>Muroidea</taxon>
        <taxon>Cricetidae</taxon>
        <taxon>Arvicolinae</taxon>
        <taxon>Microtus</taxon>
    </lineage>
</organism>
<dbReference type="Pfam" id="PF21366">
    <property type="entry name" value="TRAFD1-XIAF1_ZnF"/>
    <property type="match status" value="1"/>
</dbReference>
<protein>
    <submittedName>
        <fullName evidence="7">XIAP-associated factor 1</fullName>
    </submittedName>
</protein>
<dbReference type="AlphaFoldDB" id="A0A8J6GIZ8"/>
<dbReference type="InterPro" id="IPR013083">
    <property type="entry name" value="Znf_RING/FYVE/PHD"/>
</dbReference>
<dbReference type="Pfam" id="PF18608">
    <property type="entry name" value="XAF1_C"/>
    <property type="match status" value="1"/>
</dbReference>
<feature type="domain" description="XIAP-associated factor 1 C-terminal" evidence="5">
    <location>
        <begin position="340"/>
        <end position="381"/>
    </location>
</feature>
<evidence type="ECO:0000256" key="4">
    <source>
        <dbReference type="SAM" id="MobiDB-lite"/>
    </source>
</evidence>
<comment type="caution">
    <text evidence="7">The sequence shown here is derived from an EMBL/GenBank/DDBJ whole genome shotgun (WGS) entry which is preliminary data.</text>
</comment>
<dbReference type="InterPro" id="IPR031220">
    <property type="entry name" value="XAF1_C_sf"/>
</dbReference>
<gene>
    <name evidence="7" type="ORF">LTLLF_148955</name>
</gene>
<dbReference type="PANTHER" id="PTHR16295">
    <property type="entry name" value="TRAF-TYPE ZINC FINGER PROTEIN-RELATED"/>
    <property type="match status" value="1"/>
</dbReference>
<dbReference type="Gene3D" id="6.10.250.1730">
    <property type="match status" value="1"/>
</dbReference>
<dbReference type="Proteomes" id="UP000710432">
    <property type="component" value="Unassembled WGS sequence"/>
</dbReference>
<keyword evidence="1" id="KW-0479">Metal-binding</keyword>
<dbReference type="InterPro" id="IPR051986">
    <property type="entry name" value="Innate_Immune_Apopt_Reg"/>
</dbReference>
<dbReference type="EMBL" id="JAATJU010022200">
    <property type="protein sequence ID" value="KAH0511588.1"/>
    <property type="molecule type" value="Genomic_DNA"/>
</dbReference>
<keyword evidence="2" id="KW-0863">Zinc-finger</keyword>
<name>A0A8J6GIZ8_MICOH</name>
<dbReference type="Gene3D" id="3.30.40.10">
    <property type="entry name" value="Zinc/RING finger domain, C3HC4 (zinc finger)"/>
    <property type="match status" value="1"/>
</dbReference>
<evidence type="ECO:0000256" key="2">
    <source>
        <dbReference type="ARBA" id="ARBA00022771"/>
    </source>
</evidence>
<evidence type="ECO:0000256" key="3">
    <source>
        <dbReference type="ARBA" id="ARBA00022833"/>
    </source>
</evidence>
<feature type="compositionally biased region" description="Polar residues" evidence="4">
    <location>
        <begin position="292"/>
        <end position="303"/>
    </location>
</feature>
<dbReference type="InterPro" id="IPR041386">
    <property type="entry name" value="XAF1_C"/>
</dbReference>
<proteinExistence type="predicted"/>
<keyword evidence="3" id="KW-0862">Zinc</keyword>
<sequence length="439" mass="47874">MKKSAAATVKQLGGKRGHNRAEQKRTVVLPPRPVYLGLYQKVLPTYLDWGFWLSHGSQDRSSGEAPYTEGKMVVPLTGQGLHPGSPFSPRHLRELGRRGNFTGILPEEERTMEADSQVCQNCKRNVASAHCTLHGAHCLSFLVICPECEEPVPRSKMKEHVDTVHQQAKKIQQHPGQCKFCDLAVHFNKLDVHEFHCGSRTEHCPHCNQPIVLRVLAQHKAVCLSAKAKPEEGKGNVSPGRTQCDSCKQMIPENKYVSHMLTHHSHLQKQCPASKTVTYLQDGKPKILPLPLTSQVTGNQASSAKKDVRPKTKTRNSARKQETKDQNGTVDLPLKSAVQQRAALPTGDEAAAYDILRRCPQCGILLPLPILNPHQVPCSPLNPAASHLASYPAWGEGDGGRGGVEGGSMMYGCGGRTAPPMLPPASACPATFSPALATW</sequence>
<dbReference type="PANTHER" id="PTHR16295:SF17">
    <property type="entry name" value="XIAP-ASSOCIATED FACTOR 1"/>
    <property type="match status" value="1"/>
</dbReference>
<feature type="region of interest" description="Disordered" evidence="4">
    <location>
        <begin position="1"/>
        <end position="25"/>
    </location>
</feature>
<evidence type="ECO:0000313" key="8">
    <source>
        <dbReference type="Proteomes" id="UP000710432"/>
    </source>
</evidence>
<feature type="region of interest" description="Disordered" evidence="4">
    <location>
        <begin position="289"/>
        <end position="334"/>
    </location>
</feature>
<evidence type="ECO:0000259" key="5">
    <source>
        <dbReference type="Pfam" id="PF18608"/>
    </source>
</evidence>
<dbReference type="GO" id="GO:0008270">
    <property type="term" value="F:zinc ion binding"/>
    <property type="evidence" value="ECO:0007669"/>
    <property type="project" value="UniProtKB-KW"/>
</dbReference>
<dbReference type="InterPro" id="IPR049439">
    <property type="entry name" value="TRAFD1-XIAF1_Znf"/>
</dbReference>
<reference evidence="7" key="1">
    <citation type="submission" date="2020-03" db="EMBL/GenBank/DDBJ databases">
        <title>Studies in the Genomics of Life Span.</title>
        <authorList>
            <person name="Glass D."/>
        </authorList>
    </citation>
    <scope>NUCLEOTIDE SEQUENCE</scope>
    <source>
        <strain evidence="7">LTLLF</strain>
        <tissue evidence="7">Muscle</tissue>
    </source>
</reference>